<dbReference type="InterPro" id="IPR051259">
    <property type="entry name" value="rRNA_Methyltransferase"/>
</dbReference>
<dbReference type="GO" id="GO:0008173">
    <property type="term" value="F:RNA methyltransferase activity"/>
    <property type="evidence" value="ECO:0007669"/>
    <property type="project" value="InterPro"/>
</dbReference>
<keyword evidence="2" id="KW-0489">Methyltransferase</keyword>
<dbReference type="Pfam" id="PF22435">
    <property type="entry name" value="MRM3-like_sub_bind"/>
    <property type="match status" value="1"/>
</dbReference>
<dbReference type="Pfam" id="PF00588">
    <property type="entry name" value="SpoU_methylase"/>
    <property type="match status" value="1"/>
</dbReference>
<dbReference type="PANTHER" id="PTHR43191:SF2">
    <property type="entry name" value="RRNA METHYLTRANSFERASE 3, MITOCHONDRIAL"/>
    <property type="match status" value="1"/>
</dbReference>
<dbReference type="Gene3D" id="3.30.1330.30">
    <property type="match status" value="1"/>
</dbReference>
<accession>A0A6U3U174</accession>
<dbReference type="CDD" id="cd18095">
    <property type="entry name" value="SpoU-like_rRNA-MTase"/>
    <property type="match status" value="1"/>
</dbReference>
<dbReference type="InterPro" id="IPR053888">
    <property type="entry name" value="MRM3-like_sub_bind"/>
</dbReference>
<protein>
    <recommendedName>
        <fullName evidence="4">RNA 2-O ribose methyltransferase substrate binding domain-containing protein</fullName>
    </recommendedName>
</protein>
<dbReference type="GO" id="GO:0005737">
    <property type="term" value="C:cytoplasm"/>
    <property type="evidence" value="ECO:0007669"/>
    <property type="project" value="UniProtKB-ARBA"/>
</dbReference>
<proteinExistence type="inferred from homology"/>
<dbReference type="InterPro" id="IPR029026">
    <property type="entry name" value="tRNA_m1G_MTases_N"/>
</dbReference>
<name>A0A6U3U174_9STRA</name>
<evidence type="ECO:0000313" key="5">
    <source>
        <dbReference type="EMBL" id="CAD9348841.1"/>
    </source>
</evidence>
<dbReference type="PANTHER" id="PTHR43191">
    <property type="entry name" value="RRNA METHYLTRANSFERASE 3"/>
    <property type="match status" value="1"/>
</dbReference>
<dbReference type="InterPro" id="IPR029028">
    <property type="entry name" value="Alpha/beta_knot_MTases"/>
</dbReference>
<dbReference type="SUPFAM" id="SSF75217">
    <property type="entry name" value="alpha/beta knot"/>
    <property type="match status" value="1"/>
</dbReference>
<reference evidence="5" key="1">
    <citation type="submission" date="2021-01" db="EMBL/GenBank/DDBJ databases">
        <authorList>
            <person name="Corre E."/>
            <person name="Pelletier E."/>
            <person name="Niang G."/>
            <person name="Scheremetjew M."/>
            <person name="Finn R."/>
            <person name="Kale V."/>
            <person name="Holt S."/>
            <person name="Cochrane G."/>
            <person name="Meng A."/>
            <person name="Brown T."/>
            <person name="Cohen L."/>
        </authorList>
    </citation>
    <scope>NUCLEOTIDE SEQUENCE</scope>
    <source>
        <strain evidence="5">Pop2</strain>
    </source>
</reference>
<evidence type="ECO:0000256" key="1">
    <source>
        <dbReference type="ARBA" id="ARBA00007228"/>
    </source>
</evidence>
<gene>
    <name evidence="5" type="ORF">DBRI1063_LOCUS20631</name>
</gene>
<sequence>MSDYNRERRRQQAKKSVLLFLTLFLQTTMAAMGSSRIERGRTRMTIPSLLVNKWILHSFPNEQRQYIRTKSLSSAMMIRSCDHESCLAFAAPSCSSRRHHNCHQKPMHQNTAFFSSSSSRMGQPFLNHPFTTTAATLSSITTQRHLSTSSINNHLINYNDEITSAKSNTVKYIKKLKDKKKSRAESKQTIIEGIRLVTDVLLYQPTLVSHVLCTNEILSGGGGGNNEEVKYLIQLLQEQQENVDRISLISDDVIKACADTVTPQGVVAVVDIPPIYSPSSLTATATTGSTAPNPLYLVLDGLSDPGNVGTLLRSSLAVSVTAVLLVHNSCDVWNPKAIRSAMGATFRIPIRRFDTFDNLIDFLNVDCGVNTKERFYAATMDVAEEEGLETEKVSASSSPAYYEVGWAYNNDNNANLGGSNPAVLCLGKEGEGLHPEIREALSKGNIKSVHVPMEPGSMESLNAAVCGSVVLFEYLRQKRVYGTYNDDL</sequence>
<dbReference type="Gene3D" id="3.40.1280.10">
    <property type="match status" value="1"/>
</dbReference>
<dbReference type="GO" id="GO:0003723">
    <property type="term" value="F:RNA binding"/>
    <property type="evidence" value="ECO:0007669"/>
    <property type="project" value="InterPro"/>
</dbReference>
<dbReference type="InterPro" id="IPR013123">
    <property type="entry name" value="SpoU_subst-bd"/>
</dbReference>
<evidence type="ECO:0000256" key="2">
    <source>
        <dbReference type="ARBA" id="ARBA00022603"/>
    </source>
</evidence>
<dbReference type="InterPro" id="IPR029064">
    <property type="entry name" value="Ribosomal_eL30-like_sf"/>
</dbReference>
<evidence type="ECO:0000259" key="4">
    <source>
        <dbReference type="SMART" id="SM00967"/>
    </source>
</evidence>
<dbReference type="SUPFAM" id="SSF55315">
    <property type="entry name" value="L30e-like"/>
    <property type="match status" value="1"/>
</dbReference>
<evidence type="ECO:0000256" key="3">
    <source>
        <dbReference type="ARBA" id="ARBA00022679"/>
    </source>
</evidence>
<feature type="domain" description="RNA 2-O ribose methyltransferase substrate binding" evidence="4">
    <location>
        <begin position="190"/>
        <end position="276"/>
    </location>
</feature>
<dbReference type="GO" id="GO:0032259">
    <property type="term" value="P:methylation"/>
    <property type="evidence" value="ECO:0007669"/>
    <property type="project" value="UniProtKB-KW"/>
</dbReference>
<keyword evidence="3" id="KW-0808">Transferase</keyword>
<comment type="similarity">
    <text evidence="1">Belongs to the class IV-like SAM-binding methyltransferase superfamily. RNA methyltransferase TrmH family.</text>
</comment>
<organism evidence="5">
    <name type="scientific">Ditylum brightwellii</name>
    <dbReference type="NCBI Taxonomy" id="49249"/>
    <lineage>
        <taxon>Eukaryota</taxon>
        <taxon>Sar</taxon>
        <taxon>Stramenopiles</taxon>
        <taxon>Ochrophyta</taxon>
        <taxon>Bacillariophyta</taxon>
        <taxon>Mediophyceae</taxon>
        <taxon>Lithodesmiophycidae</taxon>
        <taxon>Lithodesmiales</taxon>
        <taxon>Lithodesmiaceae</taxon>
        <taxon>Ditylum</taxon>
    </lineage>
</organism>
<dbReference type="EMBL" id="HBGN01031942">
    <property type="protein sequence ID" value="CAD9348841.1"/>
    <property type="molecule type" value="Transcribed_RNA"/>
</dbReference>
<dbReference type="InterPro" id="IPR001537">
    <property type="entry name" value="SpoU_MeTrfase"/>
</dbReference>
<dbReference type="SMART" id="SM00967">
    <property type="entry name" value="SpoU_sub_bind"/>
    <property type="match status" value="1"/>
</dbReference>
<dbReference type="GO" id="GO:0006396">
    <property type="term" value="P:RNA processing"/>
    <property type="evidence" value="ECO:0007669"/>
    <property type="project" value="InterPro"/>
</dbReference>
<dbReference type="AlphaFoldDB" id="A0A6U3U174"/>